<protein>
    <submittedName>
        <fullName evidence="1">Uncharacterized protein</fullName>
    </submittedName>
</protein>
<proteinExistence type="predicted"/>
<evidence type="ECO:0000313" key="1">
    <source>
        <dbReference type="EMBL" id="GAH47549.1"/>
    </source>
</evidence>
<sequence>KEKAKMKCPICGKQMQWFVETLLCPVCDHEQLWELKYDHQVRRGEIKNE</sequence>
<dbReference type="AlphaFoldDB" id="X1H125"/>
<dbReference type="EMBL" id="BARU01024099">
    <property type="protein sequence ID" value="GAH47549.1"/>
    <property type="molecule type" value="Genomic_DNA"/>
</dbReference>
<accession>X1H125</accession>
<organism evidence="1">
    <name type="scientific">marine sediment metagenome</name>
    <dbReference type="NCBI Taxonomy" id="412755"/>
    <lineage>
        <taxon>unclassified sequences</taxon>
        <taxon>metagenomes</taxon>
        <taxon>ecological metagenomes</taxon>
    </lineage>
</organism>
<feature type="non-terminal residue" evidence="1">
    <location>
        <position position="1"/>
    </location>
</feature>
<reference evidence="1" key="1">
    <citation type="journal article" date="2014" name="Front. Microbiol.">
        <title>High frequency of phylogenetically diverse reductive dehalogenase-homologous genes in deep subseafloor sedimentary metagenomes.</title>
        <authorList>
            <person name="Kawai M."/>
            <person name="Futagami T."/>
            <person name="Toyoda A."/>
            <person name="Takaki Y."/>
            <person name="Nishi S."/>
            <person name="Hori S."/>
            <person name="Arai W."/>
            <person name="Tsubouchi T."/>
            <person name="Morono Y."/>
            <person name="Uchiyama I."/>
            <person name="Ito T."/>
            <person name="Fujiyama A."/>
            <person name="Inagaki F."/>
            <person name="Takami H."/>
        </authorList>
    </citation>
    <scope>NUCLEOTIDE SEQUENCE</scope>
    <source>
        <strain evidence="1">Expedition CK06-06</strain>
    </source>
</reference>
<name>X1H125_9ZZZZ</name>
<comment type="caution">
    <text evidence="1">The sequence shown here is derived from an EMBL/GenBank/DDBJ whole genome shotgun (WGS) entry which is preliminary data.</text>
</comment>
<gene>
    <name evidence="1" type="ORF">S03H2_39037</name>
</gene>